<feature type="signal peptide" evidence="8">
    <location>
        <begin position="1"/>
        <end position="19"/>
    </location>
</feature>
<gene>
    <name evidence="9" type="ORF">AB0763_09480</name>
</gene>
<protein>
    <submittedName>
        <fullName evidence="9">TolC family outer membrane protein</fullName>
    </submittedName>
</protein>
<dbReference type="AlphaFoldDB" id="A0AB39H7V3"/>
<keyword evidence="8" id="KW-0732">Signal</keyword>
<keyword evidence="4" id="KW-1134">Transmembrane beta strand</keyword>
<dbReference type="KEGG" id="vih:AB0763_09480"/>
<dbReference type="InterPro" id="IPR051906">
    <property type="entry name" value="TolC-like"/>
</dbReference>
<dbReference type="RefSeq" id="WP_306100503.1">
    <property type="nucleotide sequence ID" value="NZ_CP162601.1"/>
</dbReference>
<proteinExistence type="inferred from homology"/>
<organism evidence="9">
    <name type="scientific">Vibrio sp. HB236076</name>
    <dbReference type="NCBI Taxonomy" id="3232307"/>
    <lineage>
        <taxon>Bacteria</taxon>
        <taxon>Pseudomonadati</taxon>
        <taxon>Pseudomonadota</taxon>
        <taxon>Gammaproteobacteria</taxon>
        <taxon>Vibrionales</taxon>
        <taxon>Vibrionaceae</taxon>
        <taxon>Vibrio</taxon>
    </lineage>
</organism>
<dbReference type="PANTHER" id="PTHR30026:SF22">
    <property type="entry name" value="OUTER MEMBRANE EFFLUX PROTEIN"/>
    <property type="match status" value="1"/>
</dbReference>
<dbReference type="PANTHER" id="PTHR30026">
    <property type="entry name" value="OUTER MEMBRANE PROTEIN TOLC"/>
    <property type="match status" value="1"/>
</dbReference>
<comment type="similarity">
    <text evidence="2">Belongs to the outer membrane factor (OMF) (TC 1.B.17) family.</text>
</comment>
<keyword evidence="5" id="KW-0812">Transmembrane</keyword>
<dbReference type="GO" id="GO:1990281">
    <property type="term" value="C:efflux pump complex"/>
    <property type="evidence" value="ECO:0007669"/>
    <property type="project" value="TreeGrafter"/>
</dbReference>
<evidence type="ECO:0000256" key="1">
    <source>
        <dbReference type="ARBA" id="ARBA00004442"/>
    </source>
</evidence>
<feature type="chain" id="PRO_5044272475" evidence="8">
    <location>
        <begin position="20"/>
        <end position="434"/>
    </location>
</feature>
<dbReference type="InterPro" id="IPR003423">
    <property type="entry name" value="OMP_efflux"/>
</dbReference>
<evidence type="ECO:0000256" key="4">
    <source>
        <dbReference type="ARBA" id="ARBA00022452"/>
    </source>
</evidence>
<dbReference type="Gene3D" id="1.20.1600.10">
    <property type="entry name" value="Outer membrane efflux proteins (OEP)"/>
    <property type="match status" value="1"/>
</dbReference>
<evidence type="ECO:0000256" key="2">
    <source>
        <dbReference type="ARBA" id="ARBA00007613"/>
    </source>
</evidence>
<reference evidence="9" key="1">
    <citation type="submission" date="2024-07" db="EMBL/GenBank/DDBJ databases">
        <title>Genome Analysis of a Potential Novel Vibrio Species Secreting pH- and Thermo-stable Alginate Lyase and its Application in Producing Alginate Oligosaccharides.</title>
        <authorList>
            <person name="Huang H."/>
            <person name="Bao K."/>
        </authorList>
    </citation>
    <scope>NUCLEOTIDE SEQUENCE</scope>
    <source>
        <strain evidence="9">HB236076</strain>
    </source>
</reference>
<sequence>MRKFSLLMSLSLLSGASQALTLEQSVAQALNTHPRLMERYASFEAKYRDRRGAFSDFLPQIRLYAAYGYEEVGYDSGDELDSDLDRRELGLTITQMLFDGFRTSNEVDRLDYEAKADQQGLISTAENLSLEVVQVYLDLIKAEKLVELSRKNVDLHQSILDDINQRRKRGLSSDADVAQVESRLATSESILLVAMNNLLDIKVNYYDLVGVQAQNLVDPRPDYEFIPNRLDEAVNIAKQNHPEISAAIYDTNAAKKQMKRDKSGYYPRFDIEVDVNRNRNISGAEGRDENGRVMLTMTYDLFNGGRTRAESEASAWRYQESLAVKDNTFLEVEEATNFAWNAYVFLGKQKEFYQKNVHFAEIAQKGYDTQFELGRRSLLDVLDSQIELFSARRNYIEADFDQREAKYRLINATGRLIEALRVTTPSVWRLKEDD</sequence>
<comment type="subcellular location">
    <subcellularLocation>
        <location evidence="1">Cell outer membrane</location>
    </subcellularLocation>
</comment>
<dbReference type="GO" id="GO:0015288">
    <property type="term" value="F:porin activity"/>
    <property type="evidence" value="ECO:0007669"/>
    <property type="project" value="TreeGrafter"/>
</dbReference>
<dbReference type="InterPro" id="IPR010130">
    <property type="entry name" value="T1SS_OMP_TolC"/>
</dbReference>
<evidence type="ECO:0000256" key="8">
    <source>
        <dbReference type="SAM" id="SignalP"/>
    </source>
</evidence>
<evidence type="ECO:0000256" key="6">
    <source>
        <dbReference type="ARBA" id="ARBA00023136"/>
    </source>
</evidence>
<keyword evidence="6" id="KW-0472">Membrane</keyword>
<name>A0AB39H7V3_9VIBR</name>
<dbReference type="EMBL" id="CP162601">
    <property type="protein sequence ID" value="XDK24446.1"/>
    <property type="molecule type" value="Genomic_DNA"/>
</dbReference>
<accession>A0AB39H7V3</accession>
<keyword evidence="3" id="KW-0813">Transport</keyword>
<evidence type="ECO:0000256" key="5">
    <source>
        <dbReference type="ARBA" id="ARBA00022692"/>
    </source>
</evidence>
<dbReference type="SUPFAM" id="SSF56954">
    <property type="entry name" value="Outer membrane efflux proteins (OEP)"/>
    <property type="match status" value="1"/>
</dbReference>
<dbReference type="Pfam" id="PF02321">
    <property type="entry name" value="OEP"/>
    <property type="match status" value="2"/>
</dbReference>
<keyword evidence="7" id="KW-0998">Cell outer membrane</keyword>
<dbReference type="GO" id="GO:0015562">
    <property type="term" value="F:efflux transmembrane transporter activity"/>
    <property type="evidence" value="ECO:0007669"/>
    <property type="project" value="InterPro"/>
</dbReference>
<evidence type="ECO:0000313" key="9">
    <source>
        <dbReference type="EMBL" id="XDK24446.1"/>
    </source>
</evidence>
<dbReference type="GO" id="GO:0009279">
    <property type="term" value="C:cell outer membrane"/>
    <property type="evidence" value="ECO:0007669"/>
    <property type="project" value="UniProtKB-SubCell"/>
</dbReference>
<evidence type="ECO:0000256" key="7">
    <source>
        <dbReference type="ARBA" id="ARBA00023237"/>
    </source>
</evidence>
<dbReference type="NCBIfam" id="TIGR01844">
    <property type="entry name" value="type_I_sec_TolC"/>
    <property type="match status" value="1"/>
</dbReference>
<evidence type="ECO:0000256" key="3">
    <source>
        <dbReference type="ARBA" id="ARBA00022448"/>
    </source>
</evidence>